<dbReference type="RefSeq" id="WP_058852524.1">
    <property type="nucleotide sequence ID" value="NZ_LOCL01000079.1"/>
</dbReference>
<dbReference type="EMBL" id="LOCL01000079">
    <property type="protein sequence ID" value="KUF13252.1"/>
    <property type="molecule type" value="Genomic_DNA"/>
</dbReference>
<dbReference type="STRING" id="1765722.AT728_38440"/>
<protein>
    <recommendedName>
        <fullName evidence="4">Novel STAND NTPase 1 domain-containing protein</fullName>
    </recommendedName>
</protein>
<feature type="repeat" description="WD" evidence="3">
    <location>
        <begin position="1060"/>
        <end position="1101"/>
    </location>
</feature>
<dbReference type="InterPro" id="IPR049052">
    <property type="entry name" value="nSTAND1"/>
</dbReference>
<evidence type="ECO:0000259" key="4">
    <source>
        <dbReference type="Pfam" id="PF20703"/>
    </source>
</evidence>
<sequence>MGRREKPLDPAAGPVARFALALRVLRARAGSPTYREMAQQAAYSATAFSRAASGEQLPSLEVTLAFATTCGGDQEEWERRWHQVRSEVARLPAEPVDPAVAPYRGLARFEPGDQERFFGRGRLTDELVELACAQRITMVLGPSGSGKSSLLRAGLVPRLRQLDDEAARPAAIRILTPGAHPFADHHGRCGPAAGEGDTWLVVDQFEEVFTLCQDAAQRAQFIRLLLRAQAADSRLRVVLGVRADFYARCLEHEDLASVLAKASLPVGPMTRDELREAIVKPAAGAGLLVERALTARLIEDAAGQAGSLPLVSHALLETCRRRRGRSLTMEAYEAAGGLHGAIAQSAETLYAQLTEAQAELARLLLLRLITPGAGAPDTRRPADRSELDLSEDSGDVHEVLDRLARARLITLDEHTVDLAHEALISAWPRLLTWIEQSRERLRCHRRLTEAAHRWQEIGHDSGALYRGTLLATAEEHFPLAHGRRELTKVEGAFLTASTAVRDEEQLTAARTARRLRRFTAALSVLLVLALATGLLAWKQSLSSDRERDRALDAQRVAQSRQLAAQSAALLDEDPDLASLLAVQAHRTAPTPEAAGSLYSAYGLPLRHRLVGHTGRLRALAFSRDGRTLVSTAENRDAYLWDTATGTRRTVVSNYGDDTYTMTLSPDARTLAVAGLNDGTLRLSQVATGRVGHVLHTQSGFDELAFSPDGRTLATRIDDEGVRLWDVAHGKPRITLTGPTKDVSELVFSPDGKTLAAATENGVGLWDVGTGKLRSMLTGRYEAADAMAFSPDGRTLATNGTDGKTWLWDTATGKARSSLPGGAEVLTFSPDGRTLAAGGFGAVQLWDAPTGKLRATLAGHTDRTNVMRFSPDGRTLATGGDDKTVRLWDVAAGTTPATRTHRTGYTFTVALSPDRRTLATADRRGTVHLRNTNRNKLRLSLTGHTDAVTAIAFSPDGRTLATGGRDHTVRLWDVKTRDSLRVLPARFFTTAVFSPDGETLAVISDEKLWLWNTATGRIRTTVSEPTEALAFSPDGKTLVTGSKDYEVRLRDAATGKTRTTLRGHTSSLQSMVFSPDGATLATSSMDNTVRVWDVTTGKAGKAVARHSDVGSALAFGPGEQLLAVTSGADTSVRLWDVETGRTRTTFTGHTGHVISLTFSPDASTLITSSEDNTVRVWKPDLPTTATSIRKICRLIHRDLTPLERSVYLPNQPAHPVCSL</sequence>
<dbReference type="AlphaFoldDB" id="A0A0W7WRW1"/>
<feature type="repeat" description="WD" evidence="3">
    <location>
        <begin position="1027"/>
        <end position="1059"/>
    </location>
</feature>
<keyword evidence="2" id="KW-0677">Repeat</keyword>
<dbReference type="Pfam" id="PF20703">
    <property type="entry name" value="nSTAND1"/>
    <property type="match status" value="1"/>
</dbReference>
<dbReference type="SUPFAM" id="SSF52540">
    <property type="entry name" value="P-loop containing nucleoside triphosphate hydrolases"/>
    <property type="match status" value="1"/>
</dbReference>
<dbReference type="Proteomes" id="UP000054804">
    <property type="component" value="Unassembled WGS sequence"/>
</dbReference>
<accession>A0A0W7WRW1</accession>
<dbReference type="Gene3D" id="3.40.50.300">
    <property type="entry name" value="P-loop containing nucleotide triphosphate hydrolases"/>
    <property type="match status" value="1"/>
</dbReference>
<dbReference type="Pfam" id="PF00400">
    <property type="entry name" value="WD40"/>
    <property type="match status" value="9"/>
</dbReference>
<dbReference type="InterPro" id="IPR015943">
    <property type="entry name" value="WD40/YVTN_repeat-like_dom_sf"/>
</dbReference>
<dbReference type="OrthoDB" id="134501at2"/>
<feature type="repeat" description="WD" evidence="3">
    <location>
        <begin position="1145"/>
        <end position="1177"/>
    </location>
</feature>
<feature type="domain" description="Novel STAND NTPase 1" evidence="4">
    <location>
        <begin position="102"/>
        <end position="461"/>
    </location>
</feature>
<feature type="repeat" description="WD" evidence="3">
    <location>
        <begin position="703"/>
        <end position="734"/>
    </location>
</feature>
<dbReference type="SMART" id="SM00320">
    <property type="entry name" value="WD40"/>
    <property type="match status" value="14"/>
</dbReference>
<dbReference type="InterPro" id="IPR020472">
    <property type="entry name" value="WD40_PAC1"/>
</dbReference>
<feature type="repeat" description="WD" evidence="3">
    <location>
        <begin position="609"/>
        <end position="650"/>
    </location>
</feature>
<dbReference type="PRINTS" id="PR00320">
    <property type="entry name" value="GPROTEINBRPT"/>
</dbReference>
<feature type="repeat" description="WD" evidence="3">
    <location>
        <begin position="856"/>
        <end position="897"/>
    </location>
</feature>
<dbReference type="PANTHER" id="PTHR19848:SF8">
    <property type="entry name" value="F-BOX AND WD REPEAT DOMAIN CONTAINING 7"/>
    <property type="match status" value="1"/>
</dbReference>
<evidence type="ECO:0000256" key="1">
    <source>
        <dbReference type="ARBA" id="ARBA00022574"/>
    </source>
</evidence>
<dbReference type="InterPro" id="IPR027417">
    <property type="entry name" value="P-loop_NTPase"/>
</dbReference>
<reference evidence="5 6" key="1">
    <citation type="submission" date="2015-12" db="EMBL/GenBank/DDBJ databases">
        <title>Draft genome sequence of Streptomyces silvensis ATCC 53525, a producer of novel hormone antagonists.</title>
        <authorList>
            <person name="Johnston C.W."/>
            <person name="Li Y."/>
            <person name="Magarvey N.A."/>
        </authorList>
    </citation>
    <scope>NUCLEOTIDE SEQUENCE [LARGE SCALE GENOMIC DNA]</scope>
    <source>
        <strain evidence="5 6">ATCC 53525</strain>
    </source>
</reference>
<feature type="repeat" description="WD" evidence="3">
    <location>
        <begin position="940"/>
        <end position="981"/>
    </location>
</feature>
<evidence type="ECO:0000256" key="3">
    <source>
        <dbReference type="PROSITE-ProRule" id="PRU00221"/>
    </source>
</evidence>
<evidence type="ECO:0000313" key="5">
    <source>
        <dbReference type="EMBL" id="KUF13252.1"/>
    </source>
</evidence>
<dbReference type="PROSITE" id="PS00678">
    <property type="entry name" value="WD_REPEATS_1"/>
    <property type="match status" value="5"/>
</dbReference>
<dbReference type="InterPro" id="IPR001680">
    <property type="entry name" value="WD40_rpt"/>
</dbReference>
<comment type="caution">
    <text evidence="5">The sequence shown here is derived from an EMBL/GenBank/DDBJ whole genome shotgun (WGS) entry which is preliminary data.</text>
</comment>
<dbReference type="CDD" id="cd00200">
    <property type="entry name" value="WD40"/>
    <property type="match status" value="2"/>
</dbReference>
<dbReference type="InterPro" id="IPR019775">
    <property type="entry name" value="WD40_repeat_CS"/>
</dbReference>
<keyword evidence="6" id="KW-1185">Reference proteome</keyword>
<keyword evidence="1 3" id="KW-0853">WD repeat</keyword>
<gene>
    <name evidence="5" type="ORF">AT728_38440</name>
</gene>
<dbReference type="InterPro" id="IPR011047">
    <property type="entry name" value="Quinoprotein_ADH-like_sf"/>
</dbReference>
<feature type="repeat" description="WD" evidence="3">
    <location>
        <begin position="1102"/>
        <end position="1144"/>
    </location>
</feature>
<evidence type="ECO:0000256" key="2">
    <source>
        <dbReference type="ARBA" id="ARBA00022737"/>
    </source>
</evidence>
<name>A0A0W7WRW1_9ACTN</name>
<dbReference type="SUPFAM" id="SSF50998">
    <property type="entry name" value="Quinoprotein alcohol dehydrogenase-like"/>
    <property type="match status" value="2"/>
</dbReference>
<organism evidence="5 6">
    <name type="scientific">Streptomyces silvensis</name>
    <dbReference type="NCBI Taxonomy" id="1765722"/>
    <lineage>
        <taxon>Bacteria</taxon>
        <taxon>Bacillati</taxon>
        <taxon>Actinomycetota</taxon>
        <taxon>Actinomycetes</taxon>
        <taxon>Kitasatosporales</taxon>
        <taxon>Streptomycetaceae</taxon>
        <taxon>Streptomyces</taxon>
    </lineage>
</organism>
<dbReference type="PANTHER" id="PTHR19848">
    <property type="entry name" value="WD40 REPEAT PROTEIN"/>
    <property type="match status" value="1"/>
</dbReference>
<evidence type="ECO:0000313" key="6">
    <source>
        <dbReference type="Proteomes" id="UP000054804"/>
    </source>
</evidence>
<feature type="repeat" description="WD" evidence="3">
    <location>
        <begin position="776"/>
        <end position="817"/>
    </location>
</feature>
<dbReference type="Gene3D" id="2.130.10.10">
    <property type="entry name" value="YVTN repeat-like/Quinoprotein amine dehydrogenase"/>
    <property type="match status" value="4"/>
</dbReference>
<dbReference type="PROSITE" id="PS50294">
    <property type="entry name" value="WD_REPEATS_REGION"/>
    <property type="match status" value="6"/>
</dbReference>
<dbReference type="PROSITE" id="PS50082">
    <property type="entry name" value="WD_REPEATS_2"/>
    <property type="match status" value="9"/>
</dbReference>
<proteinExistence type="predicted"/>